<evidence type="ECO:0000313" key="3">
    <source>
        <dbReference type="Proteomes" id="UP000177626"/>
    </source>
</evidence>
<dbReference type="Pfam" id="PF13200">
    <property type="entry name" value="DUF4015"/>
    <property type="match status" value="1"/>
</dbReference>
<dbReference type="EMBL" id="MHKQ01000013">
    <property type="protein sequence ID" value="OGY94068.1"/>
    <property type="molecule type" value="Genomic_DNA"/>
</dbReference>
<protein>
    <recommendedName>
        <fullName evidence="1">DUF4015 domain-containing protein</fullName>
    </recommendedName>
</protein>
<evidence type="ECO:0000259" key="1">
    <source>
        <dbReference type="Pfam" id="PF13200"/>
    </source>
</evidence>
<dbReference type="AlphaFoldDB" id="A0A1G2BY83"/>
<dbReference type="InterPro" id="IPR017853">
    <property type="entry name" value="GH"/>
</dbReference>
<dbReference type="InterPro" id="IPR052177">
    <property type="entry name" value="Divisome_Glycosyl_Hydrolase"/>
</dbReference>
<dbReference type="Gene3D" id="3.20.20.80">
    <property type="entry name" value="Glycosidases"/>
    <property type="match status" value="1"/>
</dbReference>
<comment type="caution">
    <text evidence="2">The sequence shown here is derived from an EMBL/GenBank/DDBJ whole genome shotgun (WGS) entry which is preliminary data.</text>
</comment>
<proteinExistence type="predicted"/>
<reference evidence="2 3" key="1">
    <citation type="journal article" date="2016" name="Nat. Commun.">
        <title>Thousands of microbial genomes shed light on interconnected biogeochemical processes in an aquifer system.</title>
        <authorList>
            <person name="Anantharaman K."/>
            <person name="Brown C.T."/>
            <person name="Hug L.A."/>
            <person name="Sharon I."/>
            <person name="Castelle C.J."/>
            <person name="Probst A.J."/>
            <person name="Thomas B.C."/>
            <person name="Singh A."/>
            <person name="Wilkins M.J."/>
            <person name="Karaoz U."/>
            <person name="Brodie E.L."/>
            <person name="Williams K.H."/>
            <person name="Hubbard S.S."/>
            <person name="Banfield J.F."/>
        </authorList>
    </citation>
    <scope>NUCLEOTIDE SEQUENCE [LARGE SCALE GENOMIC DNA]</scope>
</reference>
<dbReference type="InterPro" id="IPR025275">
    <property type="entry name" value="DUF4015"/>
</dbReference>
<dbReference type="PANTHER" id="PTHR43405:SF1">
    <property type="entry name" value="GLYCOSYL HYDROLASE DIGH"/>
    <property type="match status" value="1"/>
</dbReference>
<dbReference type="SUPFAM" id="SSF51445">
    <property type="entry name" value="(Trans)glycosidases"/>
    <property type="match status" value="1"/>
</dbReference>
<gene>
    <name evidence="2" type="ORF">A2406_00375</name>
</gene>
<accession>A0A1G2BY83</accession>
<organism evidence="2 3">
    <name type="scientific">Candidatus Komeilibacteria bacterium RIFOXYC1_FULL_37_11</name>
    <dbReference type="NCBI Taxonomy" id="1798555"/>
    <lineage>
        <taxon>Bacteria</taxon>
        <taxon>Candidatus Komeiliibacteriota</taxon>
    </lineage>
</organism>
<dbReference type="Proteomes" id="UP000177626">
    <property type="component" value="Unassembled WGS sequence"/>
</dbReference>
<evidence type="ECO:0000313" key="2">
    <source>
        <dbReference type="EMBL" id="OGY94068.1"/>
    </source>
</evidence>
<feature type="domain" description="DUF4015" evidence="1">
    <location>
        <begin position="59"/>
        <end position="368"/>
    </location>
</feature>
<dbReference type="PANTHER" id="PTHR43405">
    <property type="entry name" value="GLYCOSYL HYDROLASE DIGH"/>
    <property type="match status" value="1"/>
</dbReference>
<sequence>MLKISKNRLHLSILGLVFVVSFLLLSTNYSDTLFKTSPTEKKVPDNIVKKSYRPEYVRGIYLTAYSAGSDSYRNNLLEKIKDSRINTVVIDIKDYSGYILYDSQILEVQNVKAKNNRIPDLAKVLKEFHDLNIYVIARQTVFQDPALASSRPDLAIKTSNGNTWYDKSGLAWVDPAQKEVWQYNLAITKEAISLGFDEINFDYMRYPSDGSIGNIAYNIPAGETKVSMLDKFFKYLSDNLTGLAPISIDTFGLVMDHTDDDYDLGIGQRLSSVVQYFDYVSPMMYPSHYPLTYLGFTNSAEHPYDVIAYGLEISSSTARSSRATIRPWLQAFNIRAVYDKTKIDAQIEATEVASTTSGWLLWNARNYYPDHVFN</sequence>
<name>A0A1G2BY83_9BACT</name>